<dbReference type="InterPro" id="IPR041677">
    <property type="entry name" value="DNA2/NAM7_AAA_11"/>
</dbReference>
<evidence type="ECO:0000259" key="3">
    <source>
        <dbReference type="Pfam" id="PF13087"/>
    </source>
</evidence>
<dbReference type="Gene3D" id="3.40.50.300">
    <property type="entry name" value="P-loop containing nucleotide triphosphate hydrolases"/>
    <property type="match status" value="3"/>
</dbReference>
<organism evidence="4 5">
    <name type="scientific">Brumimicrobium aurantiacum</name>
    <dbReference type="NCBI Taxonomy" id="1737063"/>
    <lineage>
        <taxon>Bacteria</taxon>
        <taxon>Pseudomonadati</taxon>
        <taxon>Bacteroidota</taxon>
        <taxon>Flavobacteriia</taxon>
        <taxon>Flavobacteriales</taxon>
        <taxon>Crocinitomicaceae</taxon>
        <taxon>Brumimicrobium</taxon>
    </lineage>
</organism>
<evidence type="ECO:0000256" key="1">
    <source>
        <dbReference type="SAM" id="Coils"/>
    </source>
</evidence>
<name>A0A3E1F165_9FLAO</name>
<dbReference type="Pfam" id="PF13086">
    <property type="entry name" value="AAA_11"/>
    <property type="match status" value="1"/>
</dbReference>
<evidence type="ECO:0000313" key="5">
    <source>
        <dbReference type="Proteomes" id="UP000257127"/>
    </source>
</evidence>
<dbReference type="Proteomes" id="UP000257127">
    <property type="component" value="Unassembled WGS sequence"/>
</dbReference>
<dbReference type="GO" id="GO:0004386">
    <property type="term" value="F:helicase activity"/>
    <property type="evidence" value="ECO:0007669"/>
    <property type="project" value="InterPro"/>
</dbReference>
<keyword evidence="5" id="KW-1185">Reference proteome</keyword>
<dbReference type="PANTHER" id="PTHR10887">
    <property type="entry name" value="DNA2/NAM7 HELICASE FAMILY"/>
    <property type="match status" value="1"/>
</dbReference>
<dbReference type="AlphaFoldDB" id="A0A3E1F165"/>
<reference evidence="4 5" key="1">
    <citation type="submission" date="2018-08" db="EMBL/GenBank/DDBJ databases">
        <title>The draft genome squence of Brumimicrobium sp. N62.</title>
        <authorList>
            <person name="Du Z.-J."/>
            <person name="Luo H.-R."/>
        </authorList>
    </citation>
    <scope>NUCLEOTIDE SEQUENCE [LARGE SCALE GENOMIC DNA]</scope>
    <source>
        <strain evidence="4 5">N62</strain>
    </source>
</reference>
<dbReference type="InterPro" id="IPR045055">
    <property type="entry name" value="DNA2/NAM7-like"/>
</dbReference>
<dbReference type="OrthoDB" id="9757917at2"/>
<comment type="caution">
    <text evidence="4">The sequence shown here is derived from an EMBL/GenBank/DDBJ whole genome shotgun (WGS) entry which is preliminary data.</text>
</comment>
<gene>
    <name evidence="4" type="ORF">DXU93_01060</name>
</gene>
<feature type="coiled-coil region" evidence="1">
    <location>
        <begin position="389"/>
        <end position="416"/>
    </location>
</feature>
<evidence type="ECO:0000313" key="4">
    <source>
        <dbReference type="EMBL" id="RFC55550.1"/>
    </source>
</evidence>
<dbReference type="PANTHER" id="PTHR10887:SF530">
    <property type="entry name" value="SUPERFAMILY I DNA HELICASES"/>
    <property type="match status" value="1"/>
</dbReference>
<dbReference type="RefSeq" id="WP_116879386.1">
    <property type="nucleotide sequence ID" value="NZ_QURB01000001.1"/>
</dbReference>
<feature type="domain" description="DNA2/NAM7 helicase helicase" evidence="2">
    <location>
        <begin position="209"/>
        <end position="472"/>
    </location>
</feature>
<feature type="domain" description="DNA2/NAM7 helicase-like C-terminal" evidence="3">
    <location>
        <begin position="847"/>
        <end position="1023"/>
    </location>
</feature>
<dbReference type="InterPro" id="IPR027417">
    <property type="entry name" value="P-loop_NTPase"/>
</dbReference>
<sequence length="1107" mass="128127">MEAIRKQIEEWKSGLLSPNQNDVLLNIKPDKNALAIEDWYNEEKLFTVPDHAFLKKCDKQHRNAIKESGTPIFGLAKDQLCFTIDHQQYQMPFLLASATLHFNRFNSLFEIEQTEDFYVNPLLLNLLNIEDIASDSNTALQTLEALGLKVQFENGVWAANFHPHRFVIQKELDALSDLLHFNNALRSLFGEQNESADISLSDSYLFPADASQQLAIETVKKENTVVQGPPGTGKSQVIANLIGKVLGKEKNALIVAEKSVALQVIYDLLKQKDLHHFCVLYHHELKAKQFVTSLKNTWKTLESIPKQNVSVNVKHELLLSGLDLKFKRLQQKDLIGGISFNEFKTEFKALQSVKYVEQKPTIPKWKKELESLKQLEVNGFPIYGSWLYLKTEQFTIADIQKSLQKLREKCNQFDLEKYSPKQIEQRSKLSLLNSLFFHDDNALPISIFEANSKTQKKLLKHYHLLKTLLEKKEVLVAEEKLWKKQFSLTELQEYIEVLSNKSRFNFKSWRVKNKLSKYTHLDIGDTKNALENLVELTDIKRKIITQKEGLRKLDLPDELPVLEHIVYAIKRINSADQNAVQQLFEFTEKERLTLKSQNQDLNEVQQLIRYYFQFDDAPIGKQIGELNEELPLIIENNTRLKQISIATKNILSSVSTLAEAEHIIYNSHWKDFKGQFPDLGETTGKDIQVTLNSIIEAESLASDEFSNSITQRIKQGFEEYHQLLQTPASKLKPEQKELKKTLRKGKSILVKAFDKKRVFPSVRELLESEARLWIQLLHPVFLCSPYSVAKSLPLDFSFDLNIFDEASQIPLNHIVGAVQRSKRVVISGDQQQMAPQFYFQKKTQHQMEALHHASFYWKNVMLTHHYRSKHPRLIEFSNRYFYENKLRTFPTLNPEIPIEVITTKGVFTERKNEEEAEITAKIITTKIQNNTFDFGLVAFSQTQLQAILDKIPAKERDQLTQHDFIFVQSLENVQGDQCEHLIISLGYGKNENGDFHMRFGPLNKEQGHRRLNVLMSRAVSKTTFIRSVEAKDFAISDNEGVESLRKLMLFLEEEERTLKNTHFPEGIRNNGDMLEIKNVSNKFKDAKTALDFYRTMIDRDWKVEIGI</sequence>
<dbReference type="InterPro" id="IPR041679">
    <property type="entry name" value="DNA2/NAM7-like_C"/>
</dbReference>
<dbReference type="SUPFAM" id="SSF52540">
    <property type="entry name" value="P-loop containing nucleoside triphosphate hydrolases"/>
    <property type="match status" value="1"/>
</dbReference>
<proteinExistence type="predicted"/>
<keyword evidence="1" id="KW-0175">Coiled coil</keyword>
<dbReference type="Pfam" id="PF13087">
    <property type="entry name" value="AAA_12"/>
    <property type="match status" value="1"/>
</dbReference>
<accession>A0A3E1F165</accession>
<protein>
    <submittedName>
        <fullName evidence="4">Uncharacterized protein</fullName>
    </submittedName>
</protein>
<evidence type="ECO:0000259" key="2">
    <source>
        <dbReference type="Pfam" id="PF13086"/>
    </source>
</evidence>
<dbReference type="EMBL" id="QURB01000001">
    <property type="protein sequence ID" value="RFC55550.1"/>
    <property type="molecule type" value="Genomic_DNA"/>
</dbReference>